<reference evidence="3 4" key="1">
    <citation type="submission" date="2021-12" db="EMBL/GenBank/DDBJ databases">
        <title>Genome sequencing of bacteria with rrn-lacking chromosome and rrn-plasmid.</title>
        <authorList>
            <person name="Anda M."/>
            <person name="Iwasaki W."/>
        </authorList>
    </citation>
    <scope>NUCLEOTIDE SEQUENCE [LARGE SCALE GENOMIC DNA]</scope>
    <source>
        <strain evidence="3 4">NBRC 101262</strain>
        <plasmid evidence="3 4">pPP3</plasmid>
    </source>
</reference>
<dbReference type="Gene3D" id="3.40.50.300">
    <property type="entry name" value="P-loop containing nucleotide triphosphate hydrolases"/>
    <property type="match status" value="1"/>
</dbReference>
<evidence type="ECO:0000259" key="1">
    <source>
        <dbReference type="Pfam" id="PF09818"/>
    </source>
</evidence>
<dbReference type="InterPro" id="IPR046834">
    <property type="entry name" value="ABC_ATPase_C"/>
</dbReference>
<gene>
    <name evidence="3" type="ORF">PEPS_40450</name>
</gene>
<dbReference type="Proteomes" id="UP001354989">
    <property type="component" value="Plasmid pPP3"/>
</dbReference>
<keyword evidence="4" id="KW-1185">Reference proteome</keyword>
<evidence type="ECO:0000313" key="4">
    <source>
        <dbReference type="Proteomes" id="UP001354989"/>
    </source>
</evidence>
<dbReference type="InterPro" id="IPR049069">
    <property type="entry name" value="MRB1590-like_C"/>
</dbReference>
<organism evidence="3 4">
    <name type="scientific">Persicobacter psychrovividus</name>
    <dbReference type="NCBI Taxonomy" id="387638"/>
    <lineage>
        <taxon>Bacteria</taxon>
        <taxon>Pseudomonadati</taxon>
        <taxon>Bacteroidota</taxon>
        <taxon>Cytophagia</taxon>
        <taxon>Cytophagales</taxon>
        <taxon>Persicobacteraceae</taxon>
        <taxon>Persicobacter</taxon>
    </lineage>
</organism>
<dbReference type="SUPFAM" id="SSF52540">
    <property type="entry name" value="P-loop containing nucleoside triphosphate hydrolases"/>
    <property type="match status" value="1"/>
</dbReference>
<dbReference type="Pfam" id="PF09818">
    <property type="entry name" value="ABC_ATPase"/>
    <property type="match status" value="1"/>
</dbReference>
<dbReference type="Pfam" id="PF21117">
    <property type="entry name" value="MRB1590_C"/>
    <property type="match status" value="1"/>
</dbReference>
<geneLocation type="plasmid" evidence="3 4">
    <name>pPP3</name>
</geneLocation>
<dbReference type="InterPro" id="IPR019195">
    <property type="entry name" value="ABC_ATPase_put"/>
</dbReference>
<accession>A0ABN6LF19</accession>
<feature type="domain" description="MRB1590-like C-terminal" evidence="2">
    <location>
        <begin position="233"/>
        <end position="325"/>
    </location>
</feature>
<evidence type="ECO:0008006" key="5">
    <source>
        <dbReference type="Google" id="ProtNLM"/>
    </source>
</evidence>
<feature type="domain" description="ATPase of the ABC class C-terminal" evidence="1">
    <location>
        <begin position="9"/>
        <end position="207"/>
    </location>
</feature>
<proteinExistence type="predicted"/>
<dbReference type="EMBL" id="AP025295">
    <property type="protein sequence ID" value="BDD01765.1"/>
    <property type="molecule type" value="Genomic_DNA"/>
</dbReference>
<sequence>MEETIDVDGEKITGMAIPKGITVITGGGFHGKSTLLNALEMGVYNHIPNDGRTLCITDEDAVKVRAEDGRYVDAVDISPFINNLPHRKDTQSFSTENASGSTSQATNIIEAIGCGAKCLLIDEDTSASNFMIRDQQVQQLISTAKEPITAYIERIQELSAKGVSTILVIGGIGDYFGVADHVLMLDEYEVREVTQRAREIAGPREYQQAGVFSMDLKPFNWSLAAKHFGDRSKMSVRGRDELSVNRDAIDLRALEQLVEAEQAMMAGKLIGLQSKKALFGQGSLAEMAERVKEQLKNADFSDLFGIHGGLSYVRKYEWVAILKRWNVSVPTPPKGGKRHGRRY</sequence>
<dbReference type="PANTHER" id="PTHR38149">
    <property type="entry name" value="ATPASE"/>
    <property type="match status" value="1"/>
</dbReference>
<evidence type="ECO:0000259" key="2">
    <source>
        <dbReference type="Pfam" id="PF21117"/>
    </source>
</evidence>
<evidence type="ECO:0000313" key="3">
    <source>
        <dbReference type="EMBL" id="BDD01765.1"/>
    </source>
</evidence>
<dbReference type="InterPro" id="IPR027417">
    <property type="entry name" value="P-loop_NTPase"/>
</dbReference>
<dbReference type="PANTHER" id="PTHR38149:SF1">
    <property type="entry name" value="ATPASE"/>
    <property type="match status" value="1"/>
</dbReference>
<keyword evidence="3" id="KW-0614">Plasmid</keyword>
<name>A0ABN6LF19_9BACT</name>
<protein>
    <recommendedName>
        <fullName evidence="5">ATPase</fullName>
    </recommendedName>
</protein>